<dbReference type="GO" id="GO:0005634">
    <property type="term" value="C:nucleus"/>
    <property type="evidence" value="ECO:0007669"/>
    <property type="project" value="TreeGrafter"/>
</dbReference>
<feature type="region of interest" description="Disordered" evidence="6">
    <location>
        <begin position="1297"/>
        <end position="1403"/>
    </location>
</feature>
<feature type="compositionally biased region" description="Acidic residues" evidence="6">
    <location>
        <begin position="141"/>
        <end position="152"/>
    </location>
</feature>
<dbReference type="PROSITE" id="PS51011">
    <property type="entry name" value="ARID"/>
    <property type="match status" value="1"/>
</dbReference>
<dbReference type="InterPro" id="IPR001606">
    <property type="entry name" value="ARID_dom"/>
</dbReference>
<feature type="compositionally biased region" description="Polar residues" evidence="6">
    <location>
        <begin position="960"/>
        <end position="974"/>
    </location>
</feature>
<keyword evidence="4" id="KW-0804">Transcription</keyword>
<evidence type="ECO:0000313" key="8">
    <source>
        <dbReference type="EMBL" id="CAG5132768.1"/>
    </source>
</evidence>
<dbReference type="SMART" id="SM01014">
    <property type="entry name" value="ARID"/>
    <property type="match status" value="1"/>
</dbReference>
<dbReference type="SMART" id="SM00501">
    <property type="entry name" value="BRIGHT"/>
    <property type="match status" value="1"/>
</dbReference>
<feature type="compositionally biased region" description="Basic and acidic residues" evidence="6">
    <location>
        <begin position="1529"/>
        <end position="1539"/>
    </location>
</feature>
<feature type="compositionally biased region" description="Basic and acidic residues" evidence="6">
    <location>
        <begin position="1189"/>
        <end position="1207"/>
    </location>
</feature>
<comment type="caution">
    <text evidence="8">The sequence shown here is derived from an EMBL/GenBank/DDBJ whole genome shotgun (WGS) entry which is preliminary data.</text>
</comment>
<name>A0A8S3ZX80_9EUPU</name>
<feature type="compositionally biased region" description="Basic and acidic residues" evidence="6">
    <location>
        <begin position="1093"/>
        <end position="1103"/>
    </location>
</feature>
<feature type="compositionally biased region" description="Basic and acidic residues" evidence="6">
    <location>
        <begin position="1586"/>
        <end position="1602"/>
    </location>
</feature>
<dbReference type="Gene3D" id="1.10.150.60">
    <property type="entry name" value="ARID DNA-binding domain"/>
    <property type="match status" value="1"/>
</dbReference>
<feature type="compositionally biased region" description="Low complexity" evidence="6">
    <location>
        <begin position="1607"/>
        <end position="1627"/>
    </location>
</feature>
<feature type="compositionally biased region" description="Basic residues" evidence="6">
    <location>
        <begin position="1344"/>
        <end position="1354"/>
    </location>
</feature>
<feature type="compositionally biased region" description="Basic and acidic residues" evidence="6">
    <location>
        <begin position="1228"/>
        <end position="1245"/>
    </location>
</feature>
<dbReference type="Proteomes" id="UP000678393">
    <property type="component" value="Unassembled WGS sequence"/>
</dbReference>
<keyword evidence="1" id="KW-0156">Chromatin regulator</keyword>
<dbReference type="InterPro" id="IPR025995">
    <property type="entry name" value="Tudor-knot"/>
</dbReference>
<evidence type="ECO:0000256" key="2">
    <source>
        <dbReference type="ARBA" id="ARBA00023015"/>
    </source>
</evidence>
<feature type="region of interest" description="Disordered" evidence="6">
    <location>
        <begin position="1434"/>
        <end position="1481"/>
    </location>
</feature>
<dbReference type="CDD" id="cd20390">
    <property type="entry name" value="Tudor_ARID4_rpt2"/>
    <property type="match status" value="1"/>
</dbReference>
<dbReference type="GO" id="GO:0006357">
    <property type="term" value="P:regulation of transcription by RNA polymerase II"/>
    <property type="evidence" value="ECO:0007669"/>
    <property type="project" value="TreeGrafter"/>
</dbReference>
<feature type="compositionally biased region" description="Polar residues" evidence="6">
    <location>
        <begin position="1652"/>
        <end position="1665"/>
    </location>
</feature>
<feature type="compositionally biased region" description="Polar residues" evidence="6">
    <location>
        <begin position="1377"/>
        <end position="1386"/>
    </location>
</feature>
<feature type="compositionally biased region" description="Acidic residues" evidence="6">
    <location>
        <begin position="976"/>
        <end position="1000"/>
    </location>
</feature>
<feature type="region of interest" description="Disordered" evidence="6">
    <location>
        <begin position="116"/>
        <end position="159"/>
    </location>
</feature>
<dbReference type="Pfam" id="PF11717">
    <property type="entry name" value="Tudor-knot"/>
    <property type="match status" value="1"/>
</dbReference>
<feature type="compositionally biased region" description="Basic and acidic residues" evidence="6">
    <location>
        <begin position="428"/>
        <end position="448"/>
    </location>
</feature>
<feature type="compositionally biased region" description="Basic residues" evidence="6">
    <location>
        <begin position="680"/>
        <end position="689"/>
    </location>
</feature>
<feature type="compositionally biased region" description="Basic and acidic residues" evidence="6">
    <location>
        <begin position="1452"/>
        <end position="1462"/>
    </location>
</feature>
<keyword evidence="9" id="KW-1185">Reference proteome</keyword>
<dbReference type="FunFam" id="1.10.150.60:FF:000003">
    <property type="entry name" value="AT-rich interactive domain-containing protein 4B"/>
    <property type="match status" value="1"/>
</dbReference>
<feature type="region of interest" description="Disordered" evidence="6">
    <location>
        <begin position="875"/>
        <end position="1108"/>
    </location>
</feature>
<dbReference type="Pfam" id="PF08169">
    <property type="entry name" value="RBB1NT"/>
    <property type="match status" value="1"/>
</dbReference>
<feature type="region of interest" description="Disordered" evidence="6">
    <location>
        <begin position="1225"/>
        <end position="1268"/>
    </location>
</feature>
<protein>
    <recommendedName>
        <fullName evidence="7">ARID domain-containing protein</fullName>
    </recommendedName>
</protein>
<feature type="compositionally biased region" description="Basic and acidic residues" evidence="6">
    <location>
        <begin position="1063"/>
        <end position="1077"/>
    </location>
</feature>
<feature type="region of interest" description="Disordered" evidence="6">
    <location>
        <begin position="1496"/>
        <end position="1741"/>
    </location>
</feature>
<dbReference type="GO" id="GO:0000976">
    <property type="term" value="F:transcription cis-regulatory region binding"/>
    <property type="evidence" value="ECO:0007669"/>
    <property type="project" value="TreeGrafter"/>
</dbReference>
<feature type="compositionally biased region" description="Basic and acidic residues" evidence="6">
    <location>
        <begin position="694"/>
        <end position="789"/>
    </location>
</feature>
<keyword evidence="3" id="KW-0238">DNA-binding</keyword>
<feature type="compositionally biased region" description="Basic residues" evidence="6">
    <location>
        <begin position="949"/>
        <end position="958"/>
    </location>
</feature>
<feature type="compositionally biased region" description="Basic and acidic residues" evidence="6">
    <location>
        <begin position="1434"/>
        <end position="1443"/>
    </location>
</feature>
<feature type="non-terminal residue" evidence="8">
    <location>
        <position position="1805"/>
    </location>
</feature>
<feature type="compositionally biased region" description="Basic and acidic residues" evidence="6">
    <location>
        <begin position="470"/>
        <end position="670"/>
    </location>
</feature>
<feature type="compositionally biased region" description="Basic and acidic residues" evidence="6">
    <location>
        <begin position="408"/>
        <end position="421"/>
    </location>
</feature>
<dbReference type="PANTHER" id="PTHR13964:SF27">
    <property type="entry name" value="HAT-TRICK, ISOFORM D"/>
    <property type="match status" value="1"/>
</dbReference>
<evidence type="ECO:0000256" key="6">
    <source>
        <dbReference type="SAM" id="MobiDB-lite"/>
    </source>
</evidence>
<dbReference type="InterPro" id="IPR051232">
    <property type="entry name" value="ARID/SWI1_ChromRemod"/>
</dbReference>
<feature type="compositionally biased region" description="Basic and acidic residues" evidence="6">
    <location>
        <begin position="803"/>
        <end position="813"/>
    </location>
</feature>
<feature type="compositionally biased region" description="Polar residues" evidence="6">
    <location>
        <begin position="1035"/>
        <end position="1045"/>
    </location>
</feature>
<feature type="compositionally biased region" description="Polar residues" evidence="6">
    <location>
        <begin position="901"/>
        <end position="921"/>
    </location>
</feature>
<evidence type="ECO:0000259" key="7">
    <source>
        <dbReference type="PROSITE" id="PS51011"/>
    </source>
</evidence>
<evidence type="ECO:0000256" key="1">
    <source>
        <dbReference type="ARBA" id="ARBA00022853"/>
    </source>
</evidence>
<dbReference type="OrthoDB" id="10068428at2759"/>
<organism evidence="8 9">
    <name type="scientific">Candidula unifasciata</name>
    <dbReference type="NCBI Taxonomy" id="100452"/>
    <lineage>
        <taxon>Eukaryota</taxon>
        <taxon>Metazoa</taxon>
        <taxon>Spiralia</taxon>
        <taxon>Lophotrochozoa</taxon>
        <taxon>Mollusca</taxon>
        <taxon>Gastropoda</taxon>
        <taxon>Heterobranchia</taxon>
        <taxon>Euthyneura</taxon>
        <taxon>Panpulmonata</taxon>
        <taxon>Eupulmonata</taxon>
        <taxon>Stylommatophora</taxon>
        <taxon>Helicina</taxon>
        <taxon>Helicoidea</taxon>
        <taxon>Geomitridae</taxon>
        <taxon>Candidula</taxon>
    </lineage>
</organism>
<dbReference type="Pfam" id="PF01388">
    <property type="entry name" value="ARID"/>
    <property type="match status" value="1"/>
</dbReference>
<evidence type="ECO:0000313" key="9">
    <source>
        <dbReference type="Proteomes" id="UP000678393"/>
    </source>
</evidence>
<feature type="compositionally biased region" description="Acidic residues" evidence="6">
    <location>
        <begin position="1009"/>
        <end position="1024"/>
    </location>
</feature>
<evidence type="ECO:0000256" key="3">
    <source>
        <dbReference type="ARBA" id="ARBA00023125"/>
    </source>
</evidence>
<feature type="region of interest" description="Disordered" evidence="6">
    <location>
        <begin position="1188"/>
        <end position="1207"/>
    </location>
</feature>
<accession>A0A8S3ZX80</accession>
<proteinExistence type="predicted"/>
<feature type="domain" description="ARID" evidence="7">
    <location>
        <begin position="288"/>
        <end position="380"/>
    </location>
</feature>
<dbReference type="InterPro" id="IPR036431">
    <property type="entry name" value="ARID_dom_sf"/>
</dbReference>
<feature type="compositionally biased region" description="Polar residues" evidence="6">
    <location>
        <begin position="1705"/>
        <end position="1717"/>
    </location>
</feature>
<feature type="compositionally biased region" description="Basic and acidic residues" evidence="6">
    <location>
        <begin position="1312"/>
        <end position="1330"/>
    </location>
</feature>
<feature type="compositionally biased region" description="Polar residues" evidence="6">
    <location>
        <begin position="1496"/>
        <end position="1510"/>
    </location>
</feature>
<dbReference type="InterPro" id="IPR012603">
    <property type="entry name" value="ARID4A/B_PWWP"/>
</dbReference>
<dbReference type="GO" id="GO:0006325">
    <property type="term" value="P:chromatin organization"/>
    <property type="evidence" value="ECO:0007669"/>
    <property type="project" value="UniProtKB-KW"/>
</dbReference>
<feature type="region of interest" description="Disordered" evidence="6">
    <location>
        <begin position="385"/>
        <end position="813"/>
    </location>
</feature>
<dbReference type="Gene3D" id="2.30.30.140">
    <property type="match status" value="3"/>
</dbReference>
<evidence type="ECO:0000256" key="4">
    <source>
        <dbReference type="ARBA" id="ARBA00023163"/>
    </source>
</evidence>
<dbReference type="EMBL" id="CAJHNH020005635">
    <property type="protein sequence ID" value="CAG5132768.1"/>
    <property type="molecule type" value="Genomic_DNA"/>
</dbReference>
<keyword evidence="5" id="KW-0539">Nucleus</keyword>
<keyword evidence="2" id="KW-0805">Transcription regulation</keyword>
<evidence type="ECO:0000256" key="5">
    <source>
        <dbReference type="ARBA" id="ARBA00023242"/>
    </source>
</evidence>
<feature type="region of interest" description="Disordered" evidence="6">
    <location>
        <begin position="1778"/>
        <end position="1805"/>
    </location>
</feature>
<feature type="compositionally biased region" description="Polar residues" evidence="6">
    <location>
        <begin position="1628"/>
        <end position="1645"/>
    </location>
</feature>
<reference evidence="8" key="1">
    <citation type="submission" date="2021-04" db="EMBL/GenBank/DDBJ databases">
        <authorList>
            <consortium name="Molecular Ecology Group"/>
        </authorList>
    </citation>
    <scope>NUCLEOTIDE SEQUENCE</scope>
</reference>
<gene>
    <name evidence="8" type="ORF">CUNI_LOCUS18326</name>
</gene>
<dbReference type="SUPFAM" id="SSF54160">
    <property type="entry name" value="Chromo domain-like"/>
    <property type="match status" value="1"/>
</dbReference>
<sequence length="1805" mass="202050">SQPGFGPPSLPVGTEVSAKYRGAFCEAKVKTVVRVVKCKVVMKDCQTSIFVTDEEIKGSVKHPETGQPVEGTINKLIDHSSYTVVFDDGDERTLRRSQLCLKGDKHFIESETLDNLPLSHPEHFGTPVLQNKKSKRKNDDESGDEGEDGSEEESPRRAMYRGRHQELVGKLMLVDFPNRKGSMIPALVVLPDANSLNEVKNRDQILVRSFKDSKFLTVTRKVLKDFSRPIAIKNDEKTMRTAFEKALLYYDTKELPVGWNKEEMLGSDVEDDGDEDVEDEYASEDEPFEEKDRFVAQLYKFMDERGTPINKGPCIGNKDLNLYKLYKIVEKLGGYNKVTKEMKWPVVYSKMGLPSLHQNPAHQIKSAYKKYLDAFESFYRKLGSTMGTMSRPGRGRQSTGGRSILNPRAKEKSPRTPKPTEKTTPTLSKDEAGAVKQKPEVILDKQEENQDAASIVSVDDEDVVMRRTPRRDAKALTPKDEIKEKKEEAEKTKKDEKKDEPLKNKKEEKKDEPLKNKKEEKKDEPLKNKKEEKKDEPLKNKKDEKKDELLKNKKEEKKDELLKNKKEEKKDEPLKNKKEEKKDDISVVKSKKEDTPVSKVKKEETTPVSKVKKDELAKVKKDDDSAKKEERKSARKVKGEEEKEGDKEEKKSARGNKKQKEEESKEEVKLEITTPVKDSPKKRITRRKLLPTEPQKEPDVKEETEEQKEQAKKPVIKENKPVEKKDKEIPRTLERRDSRASDKKEPPAKIIDKKDVKLPSEKKVKSSEEKRPKKEKKGDEDEGSDDNRDMSNTACSEGEAESDQDKSDGSVKHEYPIGSRLKVKYGRGKNQKIYIAKVIDYGKDGAHRTYLVHYAGWNTRYDEWIRPDRVVSVLDRPDGSKSRTPPLRSPSFPGCLKRTPLPNSSTNTPQTLSDLNKSEQVFRTPKIMGAKTRATRSSSSETSIVDKKTGKRMTRRHSVLTDSTGSKSPGSATASDADDGSGSERADDEDIDDDDDEDVDANSKVQNAGDEDILDVDDYEESEEDSVKGKLADTSMENEVTSPEDSVSDMGSERVEEEEDGGESEKETSVANQEDKSMVPVESDLSTEEEQEKDSKNLVKEDSSADSVIKSVVSVVKPDARPQKAAVRVVEIRDALEEIKSAVCCDQGDIKLEDYYNAEEPETLTAQEMNIDVENSASPKLEIVEEETVVEKEEQDVKTDCKPAPCDKEPDDVCAAELLLDQAAPVLKKVDAEPPKKDKDTEKPKAGRGRKNISAKEGKKANKSSDAINANIASEIPALEPVVMSPVLTVSKLEPSPYDFDAEVDTPWQPEITKKWEPSQKSTPVKENKESLSTPEEGEEKEKKKVKKKAKKKSISPEFVGEERSLLVDDTAVVNPSDISAAQATADTPVDSKGRKKKGRKKKEVDCETKKEVSELYESTVNSVVEAVKHSLQEIESDQEQKPVIKRRKVKQVSESDKKDTGVRITKVGRKVAGRDSGDVLENSLINLEGDTAVRANSSPLTDHATPQTAHSDEVPCTSSSNIEPLEDIDFKDNKKESSFMESEGFEPQLESSDPSAAFDNTPPTTPEHEEEGNRSPPMQHPVYHSHSEDVSLKSDSHKDNVKAICSSYIPSTSLPTSSSNLTTSKSAGESPSDNDVISTTSTDNLDAAVIAQQSESSGTDQDIPSNKKRKVLDDTSNSLPESKKKRVHGTRSRTAKKSPKYVGNSDSQGSTSNTPSHCPESPPTKLADLSKSPRPSKFNFSADLGEYLEGEARCNFLITKMREIKAIYMNLKSEVASIDRRRKRARRREKESSQMSSSDKVAAM</sequence>
<dbReference type="SUPFAM" id="SSF46774">
    <property type="entry name" value="ARID-like"/>
    <property type="match status" value="1"/>
</dbReference>
<dbReference type="PANTHER" id="PTHR13964">
    <property type="entry name" value="RBP-RELATED"/>
    <property type="match status" value="1"/>
</dbReference>
<dbReference type="InterPro" id="IPR016197">
    <property type="entry name" value="Chromo-like_dom_sf"/>
</dbReference>
<feature type="compositionally biased region" description="Polar residues" evidence="6">
    <location>
        <begin position="1794"/>
        <end position="1805"/>
    </location>
</feature>
<feature type="compositionally biased region" description="Basic residues" evidence="6">
    <location>
        <begin position="1684"/>
        <end position="1700"/>
    </location>
</feature>